<comment type="caution">
    <text evidence="3">The sequence shown here is derived from an EMBL/GenBank/DDBJ whole genome shotgun (WGS) entry which is preliminary data.</text>
</comment>
<gene>
    <name evidence="3" type="ORF">GCM10022276_07340</name>
</gene>
<evidence type="ECO:0000259" key="2">
    <source>
        <dbReference type="Pfam" id="PF08327"/>
    </source>
</evidence>
<evidence type="ECO:0000313" key="3">
    <source>
        <dbReference type="EMBL" id="GAA3890771.1"/>
    </source>
</evidence>
<protein>
    <recommendedName>
        <fullName evidence="2">Activator of Hsp90 ATPase homologue 1/2-like C-terminal domain-containing protein</fullName>
    </recommendedName>
</protein>
<dbReference type="InterPro" id="IPR013538">
    <property type="entry name" value="ASHA1/2-like_C"/>
</dbReference>
<feature type="domain" description="Activator of Hsp90 ATPase homologue 1/2-like C-terminal" evidence="2">
    <location>
        <begin position="15"/>
        <end position="144"/>
    </location>
</feature>
<comment type="similarity">
    <text evidence="1">Belongs to the AHA1 family.</text>
</comment>
<accession>A0ABP7KXR7</accession>
<proteinExistence type="inferred from homology"/>
<reference evidence="4" key="1">
    <citation type="journal article" date="2019" name="Int. J. Syst. Evol. Microbiol.">
        <title>The Global Catalogue of Microorganisms (GCM) 10K type strain sequencing project: providing services to taxonomists for standard genome sequencing and annotation.</title>
        <authorList>
            <consortium name="The Broad Institute Genomics Platform"/>
            <consortium name="The Broad Institute Genome Sequencing Center for Infectious Disease"/>
            <person name="Wu L."/>
            <person name="Ma J."/>
        </authorList>
    </citation>
    <scope>NUCLEOTIDE SEQUENCE [LARGE SCALE GENOMIC DNA]</scope>
    <source>
        <strain evidence="4">JCM 17543</strain>
    </source>
</reference>
<organism evidence="3 4">
    <name type="scientific">Sphingomonas limnosediminicola</name>
    <dbReference type="NCBI Taxonomy" id="940133"/>
    <lineage>
        <taxon>Bacteria</taxon>
        <taxon>Pseudomonadati</taxon>
        <taxon>Pseudomonadota</taxon>
        <taxon>Alphaproteobacteria</taxon>
        <taxon>Sphingomonadales</taxon>
        <taxon>Sphingomonadaceae</taxon>
        <taxon>Sphingomonas</taxon>
    </lineage>
</organism>
<sequence>MSAPAVVTVTREIAATPGRVFDAWLDPSQAADFLFATPNGEIVRCGIDARVSGRFLIVDRRADGDAEHHGQFLEIERAKRLVFLFRGPGTEEGEWSRVTVEFAPSNRGCTVTLTHEIPPEWASFAEPVRHGWTMILDTLSRTMEATND</sequence>
<name>A0ABP7KXR7_9SPHN</name>
<evidence type="ECO:0000256" key="1">
    <source>
        <dbReference type="ARBA" id="ARBA00006817"/>
    </source>
</evidence>
<dbReference type="CDD" id="cd07814">
    <property type="entry name" value="SRPBCC_CalC_Aha1-like"/>
    <property type="match status" value="1"/>
</dbReference>
<dbReference type="Gene3D" id="3.30.530.20">
    <property type="match status" value="1"/>
</dbReference>
<dbReference type="Pfam" id="PF08327">
    <property type="entry name" value="AHSA1"/>
    <property type="match status" value="1"/>
</dbReference>
<dbReference type="SUPFAM" id="SSF55961">
    <property type="entry name" value="Bet v1-like"/>
    <property type="match status" value="1"/>
</dbReference>
<dbReference type="RefSeq" id="WP_344698337.1">
    <property type="nucleotide sequence ID" value="NZ_BAABBM010000001.1"/>
</dbReference>
<evidence type="ECO:0000313" key="4">
    <source>
        <dbReference type="Proteomes" id="UP001500827"/>
    </source>
</evidence>
<dbReference type="EMBL" id="BAABBM010000001">
    <property type="protein sequence ID" value="GAA3890771.1"/>
    <property type="molecule type" value="Genomic_DNA"/>
</dbReference>
<keyword evidence="4" id="KW-1185">Reference proteome</keyword>
<dbReference type="InterPro" id="IPR023393">
    <property type="entry name" value="START-like_dom_sf"/>
</dbReference>
<dbReference type="Proteomes" id="UP001500827">
    <property type="component" value="Unassembled WGS sequence"/>
</dbReference>